<dbReference type="Gene3D" id="3.40.430.10">
    <property type="entry name" value="Dihydrofolate Reductase, subunit A"/>
    <property type="match status" value="1"/>
</dbReference>
<proteinExistence type="predicted"/>
<feature type="domain" description="DHFR" evidence="1">
    <location>
        <begin position="5"/>
        <end position="71"/>
    </location>
</feature>
<dbReference type="GO" id="GO:0004146">
    <property type="term" value="F:dihydrofolate reductase activity"/>
    <property type="evidence" value="ECO:0007669"/>
    <property type="project" value="InterPro"/>
</dbReference>
<reference evidence="2" key="1">
    <citation type="submission" date="2018-05" db="EMBL/GenBank/DDBJ databases">
        <authorList>
            <person name="Lanie J.A."/>
            <person name="Ng W.-L."/>
            <person name="Kazmierczak K.M."/>
            <person name="Andrzejewski T.M."/>
            <person name="Davidsen T.M."/>
            <person name="Wayne K.J."/>
            <person name="Tettelin H."/>
            <person name="Glass J.I."/>
            <person name="Rusch D."/>
            <person name="Podicherti R."/>
            <person name="Tsui H.-C.T."/>
            <person name="Winkler M.E."/>
        </authorList>
    </citation>
    <scope>NUCLEOTIDE SEQUENCE</scope>
</reference>
<organism evidence="2">
    <name type="scientific">marine metagenome</name>
    <dbReference type="NCBI Taxonomy" id="408172"/>
    <lineage>
        <taxon>unclassified sequences</taxon>
        <taxon>metagenomes</taxon>
        <taxon>ecological metagenomes</taxon>
    </lineage>
</organism>
<dbReference type="GO" id="GO:0046654">
    <property type="term" value="P:tetrahydrofolate biosynthetic process"/>
    <property type="evidence" value="ECO:0007669"/>
    <property type="project" value="InterPro"/>
</dbReference>
<dbReference type="Pfam" id="PF00186">
    <property type="entry name" value="DHFR_1"/>
    <property type="match status" value="1"/>
</dbReference>
<evidence type="ECO:0000313" key="2">
    <source>
        <dbReference type="EMBL" id="SVC12670.1"/>
    </source>
</evidence>
<feature type="non-terminal residue" evidence="2">
    <location>
        <position position="93"/>
    </location>
</feature>
<dbReference type="InterPro" id="IPR024072">
    <property type="entry name" value="DHFR-like_dom_sf"/>
</dbReference>
<dbReference type="AlphaFoldDB" id="A0A382JKK6"/>
<gene>
    <name evidence="2" type="ORF">METZ01_LOCUS265524</name>
</gene>
<evidence type="ECO:0000259" key="1">
    <source>
        <dbReference type="Pfam" id="PF00186"/>
    </source>
</evidence>
<name>A0A382JKK6_9ZZZZ</name>
<protein>
    <recommendedName>
        <fullName evidence="1">DHFR domain-containing protein</fullName>
    </recommendedName>
</protein>
<sequence length="93" mass="10292">VPKDVILIAAVTIDGLIARHHREVTTWSKDLPLFKEQTLGFPVIMGSNTYDTLWTELDGRQTIVVHRNDDPASILDAIPGDRCYIIGGGKTYA</sequence>
<dbReference type="InterPro" id="IPR001796">
    <property type="entry name" value="DHFR_dom"/>
</dbReference>
<dbReference type="EMBL" id="UINC01074961">
    <property type="protein sequence ID" value="SVC12670.1"/>
    <property type="molecule type" value="Genomic_DNA"/>
</dbReference>
<accession>A0A382JKK6</accession>
<feature type="non-terminal residue" evidence="2">
    <location>
        <position position="1"/>
    </location>
</feature>
<dbReference type="SUPFAM" id="SSF53597">
    <property type="entry name" value="Dihydrofolate reductase-like"/>
    <property type="match status" value="1"/>
</dbReference>